<dbReference type="SUPFAM" id="SSF52467">
    <property type="entry name" value="DHS-like NAD/FAD-binding domain"/>
    <property type="match status" value="1"/>
</dbReference>
<gene>
    <name evidence="1" type="ORF">GOQ09_09895</name>
</gene>
<dbReference type="EMBL" id="CP046622">
    <property type="protein sequence ID" value="QGW84943.1"/>
    <property type="molecule type" value="Genomic_DNA"/>
</dbReference>
<dbReference type="OrthoDB" id="7221817at2"/>
<evidence type="ECO:0000313" key="1">
    <source>
        <dbReference type="EMBL" id="QGW84943.1"/>
    </source>
</evidence>
<dbReference type="InterPro" id="IPR014583">
    <property type="entry name" value="Uncharacterised_Sir2-like"/>
</dbReference>
<dbReference type="Proteomes" id="UP000425817">
    <property type="component" value="Chromosome"/>
</dbReference>
<evidence type="ECO:0000313" key="2">
    <source>
        <dbReference type="Proteomes" id="UP000425817"/>
    </source>
</evidence>
<dbReference type="AlphaFoldDB" id="A0A6I6HQ67"/>
<organism evidence="1 2">
    <name type="scientific">Variovorax paradoxus</name>
    <dbReference type="NCBI Taxonomy" id="34073"/>
    <lineage>
        <taxon>Bacteria</taxon>
        <taxon>Pseudomonadati</taxon>
        <taxon>Pseudomonadota</taxon>
        <taxon>Betaproteobacteria</taxon>
        <taxon>Burkholderiales</taxon>
        <taxon>Comamonadaceae</taxon>
        <taxon>Variovorax</taxon>
    </lineage>
</organism>
<protein>
    <submittedName>
        <fullName evidence="1">Sir2 family NAD-dependent protein deacetylase</fullName>
    </submittedName>
</protein>
<accession>A0A6I6HQ67</accession>
<dbReference type="PIRSF" id="PIRSF033541">
    <property type="entry name" value="ORF25P_Sir2"/>
    <property type="match status" value="1"/>
</dbReference>
<reference evidence="1 2" key="1">
    <citation type="submission" date="2019-12" db="EMBL/GenBank/DDBJ databases">
        <title>Hybrid Genome Assemblies of two High G+C Isolates from Undergraduate Microbiology Courses.</title>
        <authorList>
            <person name="Ne Ville C.J."/>
            <person name="Enright D."/>
            <person name="Hernandez I."/>
            <person name="Dodsworth J."/>
            <person name="Orwin P.M."/>
        </authorList>
    </citation>
    <scope>NUCLEOTIDE SEQUENCE [LARGE SCALE GENOMIC DNA]</scope>
    <source>
        <strain evidence="1 2">CSUSB</strain>
    </source>
</reference>
<proteinExistence type="predicted"/>
<sequence length="241" mass="27491">MELGLPPWSALIEHMARELGIDARSFGDKGGYLTLAEYFRLRHGSIGPLRSWMDREWHRGDVRVESSRIHELLAKGRFPIIYTTNYDRWLETAFEHHKVKYTKIVSVADLAKLHPGVTQIIKFHGDLEDDASIVLDESSYFARLDFESPLDIKLRADVLGRSVVFIGYSLADVNIRYLFYKLSRLWKQSVPDVAQPVSYLFSPSANEVQQAVLAQWGIEMIPLARDDPSKALVEFLEAVVG</sequence>
<dbReference type="Pfam" id="PF13289">
    <property type="entry name" value="SIR2_2"/>
    <property type="match status" value="1"/>
</dbReference>
<dbReference type="InterPro" id="IPR029035">
    <property type="entry name" value="DHS-like_NAD/FAD-binding_dom"/>
</dbReference>
<name>A0A6I6HQ67_VARPD</name>